<evidence type="ECO:0000259" key="7">
    <source>
        <dbReference type="Pfam" id="PF12698"/>
    </source>
</evidence>
<feature type="transmembrane region" description="Helical" evidence="6">
    <location>
        <begin position="261"/>
        <end position="285"/>
    </location>
</feature>
<keyword evidence="3 6" id="KW-0812">Transmembrane</keyword>
<keyword evidence="11" id="KW-1185">Reference proteome</keyword>
<evidence type="ECO:0000256" key="2">
    <source>
        <dbReference type="ARBA" id="ARBA00022475"/>
    </source>
</evidence>
<evidence type="ECO:0000313" key="9">
    <source>
        <dbReference type="EMBL" id="RSB79305.1"/>
    </source>
</evidence>
<sequence length="378" mass="40639">MNGLFAACRIELMRILSLRPAFSVLILAAGIYAALYPQPYRNEALRDVPIALVDLDGTDSSRQFARRVDASADVAIGAELPDEPSAEREVFARQLYGILVIPKYFERDLLHGRQSPVAIYADASYFLIYSRISGGVSAVAKTFGAEIETARLIAAHVDPAIAAAASDPMPLTTVPLFNPQGGYATYLLPAAFVLLLQQMLLIGVGLLGTLRNDNLADSSAGALATVLGKLLAYLILEAAVLPFYLIALPYLYDIPRLGNPLIVFAVSLPFVLSVSALGMVVAALFRNPLTVQLVFAAIGIPFLFLAGFSWPTEAMPKALHYLAFLVPSSSAINGIVSVSQLGAPLSDIRTSFLTLWALALFYGCLAVGLEVRIRRSHR</sequence>
<dbReference type="InterPro" id="IPR013525">
    <property type="entry name" value="ABC2_TM"/>
</dbReference>
<dbReference type="Proteomes" id="UP000518315">
    <property type="component" value="Unassembled WGS sequence"/>
</dbReference>
<organism evidence="9 10">
    <name type="scientific">Rhizobium pisi</name>
    <dbReference type="NCBI Taxonomy" id="574561"/>
    <lineage>
        <taxon>Bacteria</taxon>
        <taxon>Pseudomonadati</taxon>
        <taxon>Pseudomonadota</taxon>
        <taxon>Alphaproteobacteria</taxon>
        <taxon>Hyphomicrobiales</taxon>
        <taxon>Rhizobiaceae</taxon>
        <taxon>Rhizobium/Agrobacterium group</taxon>
        <taxon>Rhizobium</taxon>
    </lineage>
</organism>
<feature type="transmembrane region" description="Helical" evidence="6">
    <location>
        <begin position="20"/>
        <end position="36"/>
    </location>
</feature>
<reference evidence="8 11" key="2">
    <citation type="submission" date="2020-08" db="EMBL/GenBank/DDBJ databases">
        <title>Genomic Encyclopedia of Type Strains, Phase III (KMG-III): the genomes of soil and plant-associated and newly described type strains.</title>
        <authorList>
            <person name="Whitman W."/>
        </authorList>
    </citation>
    <scope>NUCLEOTIDE SEQUENCE [LARGE SCALE GENOMIC DNA]</scope>
    <source>
        <strain evidence="8 11">CECT 4113</strain>
    </source>
</reference>
<feature type="domain" description="ABC-2 type transporter transmembrane" evidence="7">
    <location>
        <begin position="24"/>
        <end position="367"/>
    </location>
</feature>
<dbReference type="GO" id="GO:0140359">
    <property type="term" value="F:ABC-type transporter activity"/>
    <property type="evidence" value="ECO:0007669"/>
    <property type="project" value="InterPro"/>
</dbReference>
<feature type="transmembrane region" description="Helical" evidence="6">
    <location>
        <begin position="322"/>
        <end position="341"/>
    </location>
</feature>
<evidence type="ECO:0000256" key="6">
    <source>
        <dbReference type="SAM" id="Phobius"/>
    </source>
</evidence>
<dbReference type="AlphaFoldDB" id="A0A3R9C8I8"/>
<evidence type="ECO:0000313" key="10">
    <source>
        <dbReference type="Proteomes" id="UP000277279"/>
    </source>
</evidence>
<evidence type="ECO:0000256" key="1">
    <source>
        <dbReference type="ARBA" id="ARBA00004651"/>
    </source>
</evidence>
<dbReference type="GO" id="GO:0005886">
    <property type="term" value="C:plasma membrane"/>
    <property type="evidence" value="ECO:0007669"/>
    <property type="project" value="UniProtKB-SubCell"/>
</dbReference>
<protein>
    <submittedName>
        <fullName evidence="9">ABC transporter permease</fullName>
    </submittedName>
    <submittedName>
        <fullName evidence="8">ABC-2 type transport system permease protein</fullName>
    </submittedName>
</protein>
<proteinExistence type="predicted"/>
<keyword evidence="5 6" id="KW-0472">Membrane</keyword>
<comment type="subcellular location">
    <subcellularLocation>
        <location evidence="1">Cell membrane</location>
        <topology evidence="1">Multi-pass membrane protein</topology>
    </subcellularLocation>
</comment>
<reference evidence="9 10" key="1">
    <citation type="submission" date="2018-11" db="EMBL/GenBank/DDBJ databases">
        <authorList>
            <person name="Huo Y."/>
        </authorList>
    </citation>
    <scope>NUCLEOTIDE SEQUENCE [LARGE SCALE GENOMIC DNA]</scope>
    <source>
        <strain evidence="9 10">DSM 30132</strain>
    </source>
</reference>
<feature type="transmembrane region" description="Helical" evidence="6">
    <location>
        <begin position="186"/>
        <end position="210"/>
    </location>
</feature>
<feature type="transmembrane region" description="Helical" evidence="6">
    <location>
        <begin position="230"/>
        <end position="252"/>
    </location>
</feature>
<dbReference type="PANTHER" id="PTHR30294:SF46">
    <property type="entry name" value="ABC TRANSPORTER PERMEASE"/>
    <property type="match status" value="1"/>
</dbReference>
<keyword evidence="2" id="KW-1003">Cell membrane</keyword>
<feature type="transmembrane region" description="Helical" evidence="6">
    <location>
        <begin position="291"/>
        <end position="310"/>
    </location>
</feature>
<gene>
    <name evidence="9" type="ORF">EFD55_12620</name>
    <name evidence="8" type="ORF">FHS26_002483</name>
</gene>
<dbReference type="EMBL" id="RJJT01000008">
    <property type="protein sequence ID" value="RSB79305.1"/>
    <property type="molecule type" value="Genomic_DNA"/>
</dbReference>
<evidence type="ECO:0000256" key="3">
    <source>
        <dbReference type="ARBA" id="ARBA00022692"/>
    </source>
</evidence>
<dbReference type="OrthoDB" id="9811522at2"/>
<dbReference type="Proteomes" id="UP000277279">
    <property type="component" value="Unassembled WGS sequence"/>
</dbReference>
<dbReference type="EMBL" id="JACHXH010000007">
    <property type="protein sequence ID" value="MBB3134751.1"/>
    <property type="molecule type" value="Genomic_DNA"/>
</dbReference>
<comment type="caution">
    <text evidence="9">The sequence shown here is derived from an EMBL/GenBank/DDBJ whole genome shotgun (WGS) entry which is preliminary data.</text>
</comment>
<evidence type="ECO:0000313" key="8">
    <source>
        <dbReference type="EMBL" id="MBB3134751.1"/>
    </source>
</evidence>
<evidence type="ECO:0000256" key="5">
    <source>
        <dbReference type="ARBA" id="ARBA00023136"/>
    </source>
</evidence>
<dbReference type="Pfam" id="PF12698">
    <property type="entry name" value="ABC2_membrane_3"/>
    <property type="match status" value="1"/>
</dbReference>
<dbReference type="InterPro" id="IPR051449">
    <property type="entry name" value="ABC-2_transporter_component"/>
</dbReference>
<dbReference type="PANTHER" id="PTHR30294">
    <property type="entry name" value="MEMBRANE COMPONENT OF ABC TRANSPORTER YHHJ-RELATED"/>
    <property type="match status" value="1"/>
</dbReference>
<dbReference type="RefSeq" id="WP_125845377.1">
    <property type="nucleotide sequence ID" value="NZ_JACHXH010000007.1"/>
</dbReference>
<evidence type="ECO:0000313" key="11">
    <source>
        <dbReference type="Proteomes" id="UP000518315"/>
    </source>
</evidence>
<evidence type="ECO:0000256" key="4">
    <source>
        <dbReference type="ARBA" id="ARBA00022989"/>
    </source>
</evidence>
<keyword evidence="4 6" id="KW-1133">Transmembrane helix</keyword>
<dbReference type="Gene3D" id="3.40.1710.10">
    <property type="entry name" value="abc type-2 transporter like domain"/>
    <property type="match status" value="1"/>
</dbReference>
<feature type="transmembrane region" description="Helical" evidence="6">
    <location>
        <begin position="353"/>
        <end position="373"/>
    </location>
</feature>
<accession>A0A3R9C8I8</accession>
<name>A0A3R9C8I8_9HYPH</name>